<evidence type="ECO:0000256" key="4">
    <source>
        <dbReference type="ARBA" id="ARBA00023136"/>
    </source>
</evidence>
<dbReference type="PANTHER" id="PTHR30168">
    <property type="entry name" value="PUTATIVE MEMBRANE PROTEIN YPFJ"/>
    <property type="match status" value="1"/>
</dbReference>
<dbReference type="PATRIC" id="fig|1261658.3.peg.168"/>
<comment type="subcellular location">
    <subcellularLocation>
        <location evidence="1">Membrane</location>
        <topology evidence="1">Single-pass membrane protein</topology>
    </subcellularLocation>
</comment>
<dbReference type="PANTHER" id="PTHR30168:SF0">
    <property type="entry name" value="INNER MEMBRANE PROTEIN"/>
    <property type="match status" value="1"/>
</dbReference>
<proteinExistence type="predicted"/>
<evidence type="ECO:0000256" key="6">
    <source>
        <dbReference type="SAM" id="Phobius"/>
    </source>
</evidence>
<sequence>MRLDGQRESQNVIDRRKSRGSGMLTSGRKKGGILSLLIVLVGAYYGVDLSGIVGLGNDISYQQSASSRLSQVEEDHLAKLSKQVLGNMEDTWGNYFRKNGMNYRQPKLVLYTDVEPTACGTGQAAMGPFYCPADERIYIDLSFYDDMRSKMRAGGDFAFSYVIAHEVGHHIQNQLGISQQTQQAQRNARSKAEANKISVMVELQADCFAGVWGHQIQKEGRLDEGDVEEAFAAAQAVGDDRLQQQSTGRIIPDSFTHGSSKQRLEWFRKGLYSGNPSVCNTFAAY</sequence>
<accession>A0A179CZR8</accession>
<gene>
    <name evidence="7" type="ORF">F480_00820</name>
</gene>
<protein>
    <submittedName>
        <fullName evidence="7">Membrane protein</fullName>
    </submittedName>
</protein>
<reference evidence="7 8" key="1">
    <citation type="submission" date="2014-01" db="EMBL/GenBank/DDBJ databases">
        <authorList>
            <person name="Zuccon D."/>
        </authorList>
    </citation>
    <scope>NUCLEOTIDE SEQUENCE [LARGE SCALE GENOMIC DNA]</scope>
    <source>
        <strain evidence="7 8">Y31</strain>
    </source>
</reference>
<dbReference type="Pfam" id="PF04228">
    <property type="entry name" value="Zn_peptidase"/>
    <property type="match status" value="1"/>
</dbReference>
<dbReference type="AlphaFoldDB" id="A0A179CZR8"/>
<evidence type="ECO:0000256" key="1">
    <source>
        <dbReference type="ARBA" id="ARBA00004167"/>
    </source>
</evidence>
<comment type="caution">
    <text evidence="7">The sequence shown here is derived from an EMBL/GenBank/DDBJ whole genome shotgun (WGS) entry which is preliminary data.</text>
</comment>
<dbReference type="SUPFAM" id="SSF55486">
    <property type="entry name" value="Metalloproteases ('zincins'), catalytic domain"/>
    <property type="match status" value="1"/>
</dbReference>
<dbReference type="Proteomes" id="UP000078358">
    <property type="component" value="Unassembled WGS sequence"/>
</dbReference>
<evidence type="ECO:0000313" key="7">
    <source>
        <dbReference type="EMBL" id="OAQ15120.1"/>
    </source>
</evidence>
<keyword evidence="2 6" id="KW-0812">Transmembrane</keyword>
<evidence type="ECO:0000256" key="5">
    <source>
        <dbReference type="SAM" id="MobiDB-lite"/>
    </source>
</evidence>
<evidence type="ECO:0000256" key="2">
    <source>
        <dbReference type="ARBA" id="ARBA00022692"/>
    </source>
</evidence>
<dbReference type="InterPro" id="IPR007343">
    <property type="entry name" value="Uncharacterised_pept_Zn_put"/>
</dbReference>
<feature type="region of interest" description="Disordered" evidence="5">
    <location>
        <begin position="1"/>
        <end position="24"/>
    </location>
</feature>
<feature type="transmembrane region" description="Helical" evidence="6">
    <location>
        <begin position="33"/>
        <end position="56"/>
    </location>
</feature>
<evidence type="ECO:0000256" key="3">
    <source>
        <dbReference type="ARBA" id="ARBA00022989"/>
    </source>
</evidence>
<keyword evidence="4 6" id="KW-0472">Membrane</keyword>
<keyword evidence="3 6" id="KW-1133">Transmembrane helix</keyword>
<dbReference type="RefSeq" id="WP_025289339.1">
    <property type="nucleotide sequence ID" value="NZ_JACI01000001.1"/>
</dbReference>
<name>A0A179CZR8_BIBTR</name>
<evidence type="ECO:0000313" key="8">
    <source>
        <dbReference type="Proteomes" id="UP000078358"/>
    </source>
</evidence>
<organism evidence="7 8">
    <name type="scientific">Bibersteinia trehalosi Y31</name>
    <dbReference type="NCBI Taxonomy" id="1261658"/>
    <lineage>
        <taxon>Bacteria</taxon>
        <taxon>Pseudomonadati</taxon>
        <taxon>Pseudomonadota</taxon>
        <taxon>Gammaproteobacteria</taxon>
        <taxon>Pasteurellales</taxon>
        <taxon>Pasteurellaceae</taxon>
        <taxon>Bibersteinia</taxon>
    </lineage>
</organism>
<dbReference type="EMBL" id="JACI01000001">
    <property type="protein sequence ID" value="OAQ15120.1"/>
    <property type="molecule type" value="Genomic_DNA"/>
</dbReference>
<dbReference type="GO" id="GO:0016020">
    <property type="term" value="C:membrane"/>
    <property type="evidence" value="ECO:0007669"/>
    <property type="project" value="UniProtKB-SubCell"/>
</dbReference>